<dbReference type="InterPro" id="IPR036463">
    <property type="entry name" value="Urease_gamma_sf"/>
</dbReference>
<evidence type="ECO:0000313" key="6">
    <source>
        <dbReference type="EMBL" id="GGO49736.1"/>
    </source>
</evidence>
<dbReference type="EMBL" id="BMMP01000008">
    <property type="protein sequence ID" value="GGO49736.1"/>
    <property type="molecule type" value="Genomic_DNA"/>
</dbReference>
<protein>
    <recommendedName>
        <fullName evidence="2">urease</fullName>
        <ecNumber evidence="2">3.5.1.5</ecNumber>
    </recommendedName>
</protein>
<dbReference type="PANTHER" id="PTHR33569:SF1">
    <property type="entry name" value="UREASE"/>
    <property type="match status" value="1"/>
</dbReference>
<dbReference type="PANTHER" id="PTHR33569">
    <property type="entry name" value="UREASE"/>
    <property type="match status" value="1"/>
</dbReference>
<dbReference type="NCBIfam" id="NF009671">
    <property type="entry name" value="PRK13192.1"/>
    <property type="match status" value="1"/>
</dbReference>
<gene>
    <name evidence="6" type="primary">ureAB</name>
    <name evidence="6" type="ORF">GCM10012287_27780</name>
</gene>
<organism evidence="6 7">
    <name type="scientific">Streptomyces daqingensis</name>
    <dbReference type="NCBI Taxonomy" id="1472640"/>
    <lineage>
        <taxon>Bacteria</taxon>
        <taxon>Bacillati</taxon>
        <taxon>Actinomycetota</taxon>
        <taxon>Actinomycetes</taxon>
        <taxon>Kitasatosporales</taxon>
        <taxon>Streptomycetaceae</taxon>
        <taxon>Streptomyces</taxon>
    </lineage>
</organism>
<sequence length="235" mass="25156">MLGRLLVPPAESVDPGGPTVHLTPRENERLQLFTAAELARRRRSRGRRLNAPEAIALICDEVLEAAWDGLSMDEVIQVGRSVLTADDVLDGVPAMVPTVQVEALFPSGTALVAVDEPIAAAGTGPAPGAVRTAPDPVRINEGRRRLRLTVRNTGDQSVYISSHYPLAEANAALEFDREAAADMRLDVPAGTALVFEPGTGREVDLVEARHEGVHEGARPEQAPSPYDQGEKEARP</sequence>
<dbReference type="InterPro" id="IPR050069">
    <property type="entry name" value="Urease_subunit"/>
</dbReference>
<reference evidence="7" key="1">
    <citation type="journal article" date="2019" name="Int. J. Syst. Evol. Microbiol.">
        <title>The Global Catalogue of Microorganisms (GCM) 10K type strain sequencing project: providing services to taxonomists for standard genome sequencing and annotation.</title>
        <authorList>
            <consortium name="The Broad Institute Genomics Platform"/>
            <consortium name="The Broad Institute Genome Sequencing Center for Infectious Disease"/>
            <person name="Wu L."/>
            <person name="Ma J."/>
        </authorList>
    </citation>
    <scope>NUCLEOTIDE SEQUENCE [LARGE SCALE GENOMIC DNA]</scope>
    <source>
        <strain evidence="7">CGMCC 4.7178</strain>
    </source>
</reference>
<evidence type="ECO:0000256" key="5">
    <source>
        <dbReference type="SAM" id="MobiDB-lite"/>
    </source>
</evidence>
<dbReference type="Proteomes" id="UP000631535">
    <property type="component" value="Unassembled WGS sequence"/>
</dbReference>
<evidence type="ECO:0000256" key="4">
    <source>
        <dbReference type="ARBA" id="ARBA00047778"/>
    </source>
</evidence>
<dbReference type="SUPFAM" id="SSF51278">
    <property type="entry name" value="Urease, beta-subunit"/>
    <property type="match status" value="1"/>
</dbReference>
<dbReference type="CDD" id="cd00390">
    <property type="entry name" value="Urease_gamma"/>
    <property type="match status" value="1"/>
</dbReference>
<feature type="region of interest" description="Disordered" evidence="5">
    <location>
        <begin position="208"/>
        <end position="235"/>
    </location>
</feature>
<feature type="region of interest" description="Disordered" evidence="5">
    <location>
        <begin position="1"/>
        <end position="23"/>
    </location>
</feature>
<name>A0ABQ2MD49_9ACTN</name>
<evidence type="ECO:0000256" key="1">
    <source>
        <dbReference type="ARBA" id="ARBA00004897"/>
    </source>
</evidence>
<dbReference type="Pfam" id="PF00699">
    <property type="entry name" value="Urease_beta"/>
    <property type="match status" value="1"/>
</dbReference>
<comment type="caution">
    <text evidence="6">The sequence shown here is derived from an EMBL/GenBank/DDBJ whole genome shotgun (WGS) entry which is preliminary data.</text>
</comment>
<accession>A0ABQ2MD49</accession>
<comment type="catalytic activity">
    <reaction evidence="4">
        <text>urea + 2 H2O + H(+) = hydrogencarbonate + 2 NH4(+)</text>
        <dbReference type="Rhea" id="RHEA:20557"/>
        <dbReference type="ChEBI" id="CHEBI:15377"/>
        <dbReference type="ChEBI" id="CHEBI:15378"/>
        <dbReference type="ChEBI" id="CHEBI:16199"/>
        <dbReference type="ChEBI" id="CHEBI:17544"/>
        <dbReference type="ChEBI" id="CHEBI:28938"/>
        <dbReference type="EC" id="3.5.1.5"/>
    </reaction>
</comment>
<proteinExistence type="predicted"/>
<dbReference type="Pfam" id="PF00547">
    <property type="entry name" value="Urease_gamma"/>
    <property type="match status" value="1"/>
</dbReference>
<comment type="pathway">
    <text evidence="1">Nitrogen metabolism; urea degradation; CO(2) and NH(3) from urea (urease route): step 1/1.</text>
</comment>
<evidence type="ECO:0000313" key="7">
    <source>
        <dbReference type="Proteomes" id="UP000631535"/>
    </source>
</evidence>
<feature type="compositionally biased region" description="Basic and acidic residues" evidence="5">
    <location>
        <begin position="208"/>
        <end position="218"/>
    </location>
</feature>
<keyword evidence="7" id="KW-1185">Reference proteome</keyword>
<evidence type="ECO:0000256" key="3">
    <source>
        <dbReference type="ARBA" id="ARBA00022801"/>
    </source>
</evidence>
<evidence type="ECO:0000256" key="2">
    <source>
        <dbReference type="ARBA" id="ARBA00012934"/>
    </source>
</evidence>
<dbReference type="Gene3D" id="2.10.150.10">
    <property type="entry name" value="Urease, beta subunit"/>
    <property type="match status" value="1"/>
</dbReference>
<dbReference type="InterPro" id="IPR036461">
    <property type="entry name" value="Urease_betasu_sf"/>
</dbReference>
<dbReference type="InterPro" id="IPR002026">
    <property type="entry name" value="Urease_gamma/gamma-beta_su"/>
</dbReference>
<keyword evidence="3" id="KW-0378">Hydrolase</keyword>
<dbReference type="NCBIfam" id="TIGR00193">
    <property type="entry name" value="urease_gam"/>
    <property type="match status" value="1"/>
</dbReference>
<dbReference type="SUPFAM" id="SSF54111">
    <property type="entry name" value="Urease, gamma-subunit"/>
    <property type="match status" value="1"/>
</dbReference>
<dbReference type="Gene3D" id="3.30.280.10">
    <property type="entry name" value="Urease, gamma-like subunit"/>
    <property type="match status" value="1"/>
</dbReference>
<dbReference type="EC" id="3.5.1.5" evidence="2"/>
<dbReference type="InterPro" id="IPR002019">
    <property type="entry name" value="Urease_beta-like"/>
</dbReference>